<sequence length="702" mass="76802">MATRSDSGDTDAPEFAPPCTAPASPWGASETAPVLSHTETASSATRHNWNLYSSPPVLSPSAFAATNQLHAPPGLRSPRRPRGRSNRMAKTPAHACAADASSSPRRAEESESWRAEEQASSPARALAAAVSSPPPRASSAENSSEGSLAHAPWSLEGGEGRNVLTWRKKKSADEAGGGGRGNRSEGETDDERAQAKSARKERNFFFRILDRPGEEPLHVNVYLMLYFRIVNAVAYAARSAAIFDAYLHLRFGGNRAIGTLASFSGLVTIVVAPFAGIVADRFKARRSSFLRCAALFGFACIYVNWWAVSDDNFSLFVLSTFMWKGWYEFVTVCTESLFNDCIPAGRRSELYVVRRIVTTLANGVGPLFSFAVFVLEGNSWSLPVLHTVLHVGIILSLPQTFLLWVWRDVPVPLAGRARSVAVSAEKPREEPEKTRAQTGDDEARIGLIESADAQLEARPDDSLLSKPAARAEDAVRRAAVPWLVFVSHCVTFCGAGMTVKYFPLFFKSEYYFQPTQTCMLSSVYTLFIAFFTYVIQHFAALLGRPQASLLFTGMGICCLFLLSQLQYLPLVIIVYLLRGALQNASTPIDRSLLMDFIDSKHVGKWSAMQSIATMTWSLSAFIGGLIADKVSYRQTFVITGCVYVLAELIYLPLLWLVPAHLDLAGGPQLTRDKANHHEKSQKTLQAATHQSDASDGEPNCPA</sequence>
<dbReference type="GeneID" id="40311967"/>
<dbReference type="CDD" id="cd06174">
    <property type="entry name" value="MFS"/>
    <property type="match status" value="1"/>
</dbReference>
<feature type="transmembrane region" description="Helical" evidence="2">
    <location>
        <begin position="549"/>
        <end position="577"/>
    </location>
</feature>
<dbReference type="InterPro" id="IPR036259">
    <property type="entry name" value="MFS_trans_sf"/>
</dbReference>
<dbReference type="InterPro" id="IPR011701">
    <property type="entry name" value="MFS"/>
</dbReference>
<dbReference type="EMBL" id="NWUJ01000007">
    <property type="protein sequence ID" value="PFH33889.1"/>
    <property type="molecule type" value="Genomic_DNA"/>
</dbReference>
<comment type="caution">
    <text evidence="3">The sequence shown here is derived from an EMBL/GenBank/DDBJ whole genome shotgun (WGS) entry which is preliminary data.</text>
</comment>
<gene>
    <name evidence="3" type="ORF">BESB_070410</name>
</gene>
<dbReference type="AlphaFoldDB" id="A0A2A9M7H8"/>
<feature type="transmembrane region" description="Helical" evidence="2">
    <location>
        <begin position="636"/>
        <end position="657"/>
    </location>
</feature>
<evidence type="ECO:0000313" key="3">
    <source>
        <dbReference type="EMBL" id="PFH33889.1"/>
    </source>
</evidence>
<proteinExistence type="predicted"/>
<feature type="compositionally biased region" description="Basic and acidic residues" evidence="1">
    <location>
        <begin position="105"/>
        <end position="117"/>
    </location>
</feature>
<feature type="transmembrane region" description="Helical" evidence="2">
    <location>
        <begin position="289"/>
        <end position="307"/>
    </location>
</feature>
<keyword evidence="2" id="KW-0812">Transmembrane</keyword>
<dbReference type="PANTHER" id="PTHR23525:SF1">
    <property type="entry name" value="NODULIN-LIKE DOMAIN-CONTAINING PROTEIN"/>
    <property type="match status" value="1"/>
</dbReference>
<organism evidence="3 4">
    <name type="scientific">Besnoitia besnoiti</name>
    <name type="common">Apicomplexan protozoan</name>
    <dbReference type="NCBI Taxonomy" id="94643"/>
    <lineage>
        <taxon>Eukaryota</taxon>
        <taxon>Sar</taxon>
        <taxon>Alveolata</taxon>
        <taxon>Apicomplexa</taxon>
        <taxon>Conoidasida</taxon>
        <taxon>Coccidia</taxon>
        <taxon>Eucoccidiorida</taxon>
        <taxon>Eimeriorina</taxon>
        <taxon>Sarcocystidae</taxon>
        <taxon>Besnoitia</taxon>
    </lineage>
</organism>
<dbReference type="GO" id="GO:0022857">
    <property type="term" value="F:transmembrane transporter activity"/>
    <property type="evidence" value="ECO:0007669"/>
    <property type="project" value="InterPro"/>
</dbReference>
<dbReference type="Gene3D" id="1.20.1250.20">
    <property type="entry name" value="MFS general substrate transporter like domains"/>
    <property type="match status" value="2"/>
</dbReference>
<dbReference type="PANTHER" id="PTHR23525">
    <property type="entry name" value="TRANSPORTER, PUTATIVE-RELATED"/>
    <property type="match status" value="1"/>
</dbReference>
<reference evidence="3 4" key="1">
    <citation type="submission" date="2017-09" db="EMBL/GenBank/DDBJ databases">
        <title>Genome sequencing of Besnoitia besnoiti strain Bb-Ger1.</title>
        <authorList>
            <person name="Schares G."/>
            <person name="Venepally P."/>
            <person name="Lorenzi H.A."/>
        </authorList>
    </citation>
    <scope>NUCLEOTIDE SEQUENCE [LARGE SCALE GENOMIC DNA]</scope>
    <source>
        <strain evidence="3 4">Bb-Ger1</strain>
    </source>
</reference>
<name>A0A2A9M7H8_BESBE</name>
<feature type="compositionally biased region" description="Basic and acidic residues" evidence="1">
    <location>
        <begin position="182"/>
        <end position="196"/>
    </location>
</feature>
<dbReference type="Pfam" id="PF07690">
    <property type="entry name" value="MFS_1"/>
    <property type="match status" value="1"/>
</dbReference>
<dbReference type="RefSeq" id="XP_029217898.1">
    <property type="nucleotide sequence ID" value="XM_029365414.1"/>
</dbReference>
<feature type="transmembrane region" description="Helical" evidence="2">
    <location>
        <begin position="607"/>
        <end position="627"/>
    </location>
</feature>
<dbReference type="VEuPathDB" id="ToxoDB:BESB_070410"/>
<feature type="compositionally biased region" description="Polar residues" evidence="1">
    <location>
        <begin position="37"/>
        <end position="53"/>
    </location>
</feature>
<dbReference type="SUPFAM" id="SSF103473">
    <property type="entry name" value="MFS general substrate transporter"/>
    <property type="match status" value="1"/>
</dbReference>
<accession>A0A2A9M7H8</accession>
<keyword evidence="2" id="KW-1133">Transmembrane helix</keyword>
<keyword evidence="2" id="KW-0472">Membrane</keyword>
<feature type="compositionally biased region" description="Polar residues" evidence="1">
    <location>
        <begin position="682"/>
        <end position="693"/>
    </location>
</feature>
<feature type="transmembrane region" description="Helical" evidence="2">
    <location>
        <begin position="355"/>
        <end position="375"/>
    </location>
</feature>
<feature type="compositionally biased region" description="Low complexity" evidence="1">
    <location>
        <begin position="95"/>
        <end position="104"/>
    </location>
</feature>
<feature type="transmembrane region" description="Helical" evidence="2">
    <location>
        <begin position="257"/>
        <end position="277"/>
    </location>
</feature>
<feature type="transmembrane region" description="Helical" evidence="2">
    <location>
        <begin position="387"/>
        <end position="406"/>
    </location>
</feature>
<evidence type="ECO:0000313" key="4">
    <source>
        <dbReference type="Proteomes" id="UP000224006"/>
    </source>
</evidence>
<dbReference type="OrthoDB" id="541403at2759"/>
<dbReference type="Proteomes" id="UP000224006">
    <property type="component" value="Unassembled WGS sequence"/>
</dbReference>
<evidence type="ECO:0000256" key="2">
    <source>
        <dbReference type="SAM" id="Phobius"/>
    </source>
</evidence>
<feature type="region of interest" description="Disordered" evidence="1">
    <location>
        <begin position="673"/>
        <end position="702"/>
    </location>
</feature>
<feature type="compositionally biased region" description="Basic residues" evidence="1">
    <location>
        <begin position="77"/>
        <end position="87"/>
    </location>
</feature>
<feature type="transmembrane region" description="Helical" evidence="2">
    <location>
        <begin position="313"/>
        <end position="334"/>
    </location>
</feature>
<keyword evidence="4" id="KW-1185">Reference proteome</keyword>
<feature type="compositionally biased region" description="Low complexity" evidence="1">
    <location>
        <begin position="118"/>
        <end position="144"/>
    </location>
</feature>
<feature type="transmembrane region" description="Helical" evidence="2">
    <location>
        <begin position="522"/>
        <end position="542"/>
    </location>
</feature>
<dbReference type="KEGG" id="bbes:BESB_070410"/>
<feature type="transmembrane region" description="Helical" evidence="2">
    <location>
        <begin position="480"/>
        <end position="502"/>
    </location>
</feature>
<protein>
    <submittedName>
        <fullName evidence="3">Transporter, major facilitator family protein</fullName>
    </submittedName>
</protein>
<feature type="region of interest" description="Disordered" evidence="1">
    <location>
        <begin position="1"/>
        <end position="196"/>
    </location>
</feature>
<evidence type="ECO:0000256" key="1">
    <source>
        <dbReference type="SAM" id="MobiDB-lite"/>
    </source>
</evidence>